<name>I3S0L4_MEDTR</name>
<evidence type="ECO:0000313" key="1">
    <source>
        <dbReference type="EMBL" id="AFK33806.1"/>
    </source>
</evidence>
<protein>
    <submittedName>
        <fullName evidence="1">Uncharacterized protein</fullName>
    </submittedName>
</protein>
<dbReference type="EMBL" id="BT134011">
    <property type="protein sequence ID" value="AFK33806.1"/>
    <property type="molecule type" value="mRNA"/>
</dbReference>
<accession>I3S0L4</accession>
<sequence length="142" mass="15873">MVSVVYYGSTKTPSWVNASSSNGNCSQVNQKHSKPNWKRCQNRNVRVSCISLGISGREDSVDKNKSTNNLSSKTITLGVTRIHNICSTFVQLITSITFKALHYAGTTDSPKTLHYYVEYCSCQGQLPSQKQTECHCWIYVPT</sequence>
<reference evidence="1" key="1">
    <citation type="submission" date="2012-05" db="EMBL/GenBank/DDBJ databases">
        <authorList>
            <person name="Krishnakumar V."/>
            <person name="Cheung F."/>
            <person name="Xiao Y."/>
            <person name="Chan A."/>
            <person name="Moskal W.A."/>
            <person name="Town C.D."/>
        </authorList>
    </citation>
    <scope>NUCLEOTIDE SEQUENCE</scope>
</reference>
<dbReference type="AlphaFoldDB" id="I3S0L4"/>
<proteinExistence type="evidence at transcript level"/>
<organism evidence="1">
    <name type="scientific">Medicago truncatula</name>
    <name type="common">Barrel medic</name>
    <name type="synonym">Medicago tribuloides</name>
    <dbReference type="NCBI Taxonomy" id="3880"/>
    <lineage>
        <taxon>Eukaryota</taxon>
        <taxon>Viridiplantae</taxon>
        <taxon>Streptophyta</taxon>
        <taxon>Embryophyta</taxon>
        <taxon>Tracheophyta</taxon>
        <taxon>Spermatophyta</taxon>
        <taxon>Magnoliopsida</taxon>
        <taxon>eudicotyledons</taxon>
        <taxon>Gunneridae</taxon>
        <taxon>Pentapetalae</taxon>
        <taxon>rosids</taxon>
        <taxon>fabids</taxon>
        <taxon>Fabales</taxon>
        <taxon>Fabaceae</taxon>
        <taxon>Papilionoideae</taxon>
        <taxon>50 kb inversion clade</taxon>
        <taxon>NPAAA clade</taxon>
        <taxon>Hologalegina</taxon>
        <taxon>IRL clade</taxon>
        <taxon>Trifolieae</taxon>
        <taxon>Medicago</taxon>
    </lineage>
</organism>